<gene>
    <name evidence="2" type="ORF">SAMN04487989_105125</name>
</gene>
<dbReference type="RefSeq" id="WP_092208912.1">
    <property type="nucleotide sequence ID" value="NZ_FOVN01000005.1"/>
</dbReference>
<dbReference type="AlphaFoldDB" id="A0A1I5CK91"/>
<evidence type="ECO:0000256" key="1">
    <source>
        <dbReference type="SAM" id="Phobius"/>
    </source>
</evidence>
<feature type="transmembrane region" description="Helical" evidence="1">
    <location>
        <begin position="38"/>
        <end position="60"/>
    </location>
</feature>
<proteinExistence type="predicted"/>
<dbReference type="OrthoDB" id="1179726at2"/>
<dbReference type="Proteomes" id="UP000198705">
    <property type="component" value="Unassembled WGS sequence"/>
</dbReference>
<keyword evidence="3" id="KW-1185">Reference proteome</keyword>
<organism evidence="2 3">
    <name type="scientific">Bizionia echini</name>
    <dbReference type="NCBI Taxonomy" id="649333"/>
    <lineage>
        <taxon>Bacteria</taxon>
        <taxon>Pseudomonadati</taxon>
        <taxon>Bacteroidota</taxon>
        <taxon>Flavobacteriia</taxon>
        <taxon>Flavobacteriales</taxon>
        <taxon>Flavobacteriaceae</taxon>
        <taxon>Bizionia</taxon>
    </lineage>
</organism>
<keyword evidence="1" id="KW-0812">Transmembrane</keyword>
<evidence type="ECO:0000313" key="3">
    <source>
        <dbReference type="Proteomes" id="UP000198705"/>
    </source>
</evidence>
<keyword evidence="1" id="KW-1133">Transmembrane helix</keyword>
<accession>A0A1I5CK91</accession>
<feature type="transmembrane region" description="Helical" evidence="1">
    <location>
        <begin position="6"/>
        <end position="26"/>
    </location>
</feature>
<sequence length="61" mass="7184">MFSTGQVVFGGLFAVAFILILIYTYRKDLALHRKYYKGTVWVLIAFICFILFIVSIKWLFQ</sequence>
<reference evidence="3" key="1">
    <citation type="submission" date="2016-10" db="EMBL/GenBank/DDBJ databases">
        <authorList>
            <person name="Varghese N."/>
            <person name="Submissions S."/>
        </authorList>
    </citation>
    <scope>NUCLEOTIDE SEQUENCE [LARGE SCALE GENOMIC DNA]</scope>
    <source>
        <strain evidence="3">DSM 23925</strain>
    </source>
</reference>
<protein>
    <submittedName>
        <fullName evidence="2">Uncharacterized protein</fullName>
    </submittedName>
</protein>
<dbReference type="EMBL" id="FOVN01000005">
    <property type="protein sequence ID" value="SFN87317.1"/>
    <property type="molecule type" value="Genomic_DNA"/>
</dbReference>
<keyword evidence="1" id="KW-0472">Membrane</keyword>
<name>A0A1I5CK91_9FLAO</name>
<evidence type="ECO:0000313" key="2">
    <source>
        <dbReference type="EMBL" id="SFN87317.1"/>
    </source>
</evidence>
<dbReference type="STRING" id="649333.SAMN04487989_105125"/>